<evidence type="ECO:0000313" key="5">
    <source>
        <dbReference type="Proteomes" id="UP000095552"/>
    </source>
</evidence>
<dbReference type="PANTHER" id="PTHR21666">
    <property type="entry name" value="PEPTIDASE-RELATED"/>
    <property type="match status" value="1"/>
</dbReference>
<feature type="coiled-coil region" evidence="2">
    <location>
        <begin position="11"/>
        <end position="45"/>
    </location>
</feature>
<reference evidence="4 5" key="1">
    <citation type="submission" date="2016-08" db="EMBL/GenBank/DDBJ databases">
        <title>Draft genome of Fabibacter sp. strain SK-8.</title>
        <authorList>
            <person name="Wong S.-K."/>
            <person name="Hamasaki K."/>
            <person name="Yoshizawa S."/>
        </authorList>
    </citation>
    <scope>NUCLEOTIDE SEQUENCE [LARGE SCALE GENOMIC DNA]</scope>
    <source>
        <strain evidence="4 5">SK-8</strain>
    </source>
</reference>
<dbReference type="EMBL" id="MDGQ01000005">
    <property type="protein sequence ID" value="OEK05669.1"/>
    <property type="molecule type" value="Genomic_DNA"/>
</dbReference>
<evidence type="ECO:0000256" key="1">
    <source>
        <dbReference type="ARBA" id="ARBA00022729"/>
    </source>
</evidence>
<dbReference type="AlphaFoldDB" id="A0A1E5T2S1"/>
<gene>
    <name evidence="4" type="ORF">BFP71_18990</name>
</gene>
<dbReference type="InterPro" id="IPR016047">
    <property type="entry name" value="M23ase_b-sheet_dom"/>
</dbReference>
<dbReference type="Proteomes" id="UP000095552">
    <property type="component" value="Unassembled WGS sequence"/>
</dbReference>
<dbReference type="InterPro" id="IPR011055">
    <property type="entry name" value="Dup_hybrid_motif"/>
</dbReference>
<evidence type="ECO:0000313" key="4">
    <source>
        <dbReference type="EMBL" id="OEK05669.1"/>
    </source>
</evidence>
<proteinExistence type="predicted"/>
<organism evidence="4 5">
    <name type="scientific">Roseivirga misakiensis</name>
    <dbReference type="NCBI Taxonomy" id="1563681"/>
    <lineage>
        <taxon>Bacteria</taxon>
        <taxon>Pseudomonadati</taxon>
        <taxon>Bacteroidota</taxon>
        <taxon>Cytophagia</taxon>
        <taxon>Cytophagales</taxon>
        <taxon>Roseivirgaceae</taxon>
        <taxon>Roseivirga</taxon>
    </lineage>
</organism>
<sequence>MITISILAIASSVAQTERQRLEKQKKAIQDRIRQTQKILSQTTKEKSNSLGQLRALNSQIRSRSSLVNAIKSEVDFLDEEISEDQSIINAMEDDLTALKKEYAEMVYTSQKTSSGFNQLTFIFASSTFNQMFMRLKYIQQYSEARKKQGEQIKAVQASLNEQIREIENQKVDKQNLLNQELSENQKLAGLQSQQRQLISELEQEESKIRRELAKQRDSEKELDEKIDAIIEAERLAALASSVDLTNINKAFEEQKGKLPWPVEEGFISSKYGKSQHPTLKRVTLTNKGIDIQTTQNAKVKSVFPGKVSAIMSIPGQGNTVLIQHGEYFTAYSKLKAVVVKKGQQVAANETLGQVLTDSNEISEVKFKVFDQKANVNPESWLERKN</sequence>
<keyword evidence="5" id="KW-1185">Reference proteome</keyword>
<dbReference type="Pfam" id="PF01551">
    <property type="entry name" value="Peptidase_M23"/>
    <property type="match status" value="1"/>
</dbReference>
<dbReference type="STRING" id="1563681.BFP71_18990"/>
<dbReference type="CDD" id="cd12797">
    <property type="entry name" value="M23_peptidase"/>
    <property type="match status" value="1"/>
</dbReference>
<feature type="coiled-coil region" evidence="2">
    <location>
        <begin position="149"/>
        <end position="221"/>
    </location>
</feature>
<protein>
    <recommendedName>
        <fullName evidence="3">M23ase beta-sheet core domain-containing protein</fullName>
    </recommendedName>
</protein>
<evidence type="ECO:0000259" key="3">
    <source>
        <dbReference type="Pfam" id="PF01551"/>
    </source>
</evidence>
<keyword evidence="2" id="KW-0175">Coiled coil</keyword>
<dbReference type="Gene3D" id="6.10.250.3150">
    <property type="match status" value="1"/>
</dbReference>
<name>A0A1E5T2S1_9BACT</name>
<dbReference type="SUPFAM" id="SSF51261">
    <property type="entry name" value="Duplicated hybrid motif"/>
    <property type="match status" value="1"/>
</dbReference>
<dbReference type="PANTHER" id="PTHR21666:SF289">
    <property type="entry name" value="L-ALA--D-GLU ENDOPEPTIDASE"/>
    <property type="match status" value="1"/>
</dbReference>
<dbReference type="GO" id="GO:0004222">
    <property type="term" value="F:metalloendopeptidase activity"/>
    <property type="evidence" value="ECO:0007669"/>
    <property type="project" value="TreeGrafter"/>
</dbReference>
<accession>A0A1E5T2S1</accession>
<dbReference type="InterPro" id="IPR050570">
    <property type="entry name" value="Cell_wall_metabolism_enzyme"/>
</dbReference>
<dbReference type="Gene3D" id="2.70.70.10">
    <property type="entry name" value="Glucose Permease (Domain IIA)"/>
    <property type="match status" value="1"/>
</dbReference>
<feature type="domain" description="M23ase beta-sheet core" evidence="3">
    <location>
        <begin position="286"/>
        <end position="377"/>
    </location>
</feature>
<keyword evidence="1" id="KW-0732">Signal</keyword>
<comment type="caution">
    <text evidence="4">The sequence shown here is derived from an EMBL/GenBank/DDBJ whole genome shotgun (WGS) entry which is preliminary data.</text>
</comment>
<evidence type="ECO:0000256" key="2">
    <source>
        <dbReference type="SAM" id="Coils"/>
    </source>
</evidence>